<name>A0ABT3XQE7_9FLAO</name>
<comment type="caution">
    <text evidence="1">The sequence shown here is derived from an EMBL/GenBank/DDBJ whole genome shotgun (WGS) entry which is preliminary data.</text>
</comment>
<dbReference type="Proteomes" id="UP001073122">
    <property type="component" value="Unassembled WGS sequence"/>
</dbReference>
<proteinExistence type="predicted"/>
<evidence type="ECO:0000313" key="1">
    <source>
        <dbReference type="EMBL" id="MCX8524344.1"/>
    </source>
</evidence>
<evidence type="ECO:0000313" key="2">
    <source>
        <dbReference type="Proteomes" id="UP001073122"/>
    </source>
</evidence>
<accession>A0ABT3XQE7</accession>
<protein>
    <recommendedName>
        <fullName evidence="3">Immunity protein 26 of polymorphic toxin system</fullName>
    </recommendedName>
</protein>
<gene>
    <name evidence="1" type="ORF">OF897_10530</name>
</gene>
<sequence length="169" mass="19637">MAKRIATKIGDVFSVQISETEKRYMQLIAIDLTQLNSDVIRAFKKKYSINDKPKLEEIVKDEVFFYAHCVTKFGIKLNLWTQIGNIEDVGDIRLPLFRGSRDSGKKINNEVIKVSENWYVWRINDENFTPVGKLEGNNKKADLGLVVNPYDIVDRMKTGQYNFFYPSFE</sequence>
<dbReference type="RefSeq" id="WP_267265644.1">
    <property type="nucleotide sequence ID" value="NZ_JAOVZW010000012.1"/>
</dbReference>
<keyword evidence="2" id="KW-1185">Reference proteome</keyword>
<dbReference type="EMBL" id="JAOVZW010000012">
    <property type="protein sequence ID" value="MCX8524344.1"/>
    <property type="molecule type" value="Genomic_DNA"/>
</dbReference>
<evidence type="ECO:0008006" key="3">
    <source>
        <dbReference type="Google" id="ProtNLM"/>
    </source>
</evidence>
<reference evidence="1" key="1">
    <citation type="submission" date="2022-10" db="EMBL/GenBank/DDBJ databases">
        <title>Chryseobacterium sp. nov., a novel bacterial species.</title>
        <authorList>
            <person name="Cao Y."/>
        </authorList>
    </citation>
    <scope>NUCLEOTIDE SEQUENCE</scope>
    <source>
        <strain evidence="1">CCTCC AB2015118</strain>
    </source>
</reference>
<organism evidence="1 2">
    <name type="scientific">Chryseobacterium formosus</name>
    <dbReference type="NCBI Taxonomy" id="1537363"/>
    <lineage>
        <taxon>Bacteria</taxon>
        <taxon>Pseudomonadati</taxon>
        <taxon>Bacteroidota</taxon>
        <taxon>Flavobacteriia</taxon>
        <taxon>Flavobacteriales</taxon>
        <taxon>Weeksellaceae</taxon>
        <taxon>Chryseobacterium group</taxon>
        <taxon>Chryseobacterium</taxon>
    </lineage>
</organism>